<accession>A0A0B2K549</accession>
<dbReference type="Gene3D" id="2.160.10.10">
    <property type="entry name" value="Hexapeptide repeat proteins"/>
    <property type="match status" value="1"/>
</dbReference>
<evidence type="ECO:0000313" key="1">
    <source>
        <dbReference type="EMBL" id="KHM53162.1"/>
    </source>
</evidence>
<dbReference type="PANTHER" id="PTHR13061">
    <property type="entry name" value="DYNACTIN SUBUNIT P25"/>
    <property type="match status" value="1"/>
</dbReference>
<dbReference type="InterPro" id="IPR050484">
    <property type="entry name" value="Transf_Hexapept/Carb_Anhydrase"/>
</dbReference>
<dbReference type="InterPro" id="IPR011004">
    <property type="entry name" value="Trimer_LpxA-like_sf"/>
</dbReference>
<name>A0A0B2K549_9FIRM</name>
<reference evidence="1 2" key="1">
    <citation type="journal article" date="2013" name="PLoS ONE">
        <title>Identification and characterization of three novel lipases belonging to families II and V from Anaerovibrio lipolyticus 5ST.</title>
        <authorList>
            <person name="Prive F."/>
            <person name="Kaderbhai N.N."/>
            <person name="Girdwood S."/>
            <person name="Worgan H.J."/>
            <person name="Pinloche E."/>
            <person name="Scollan N.D."/>
            <person name="Huws S.A."/>
            <person name="Newbold C.J."/>
        </authorList>
    </citation>
    <scope>NUCLEOTIDE SEQUENCE [LARGE SCALE GENOMIC DNA]</scope>
    <source>
        <strain evidence="1 2">5S</strain>
    </source>
</reference>
<protein>
    <submittedName>
        <fullName evidence="1">Acetyltransferase</fullName>
    </submittedName>
</protein>
<gene>
    <name evidence="1" type="ORF">NZ47_00575</name>
</gene>
<sequence>MGNVFALAEKKPELGKNVYVAPNAAVAGDVKIGDNSSVWFSSVVRGDINKVVIGNNSNIQDNCTIHTMWDTPTIIGNNVTIGHNVVVHCSKINDNCLIGMGTVIMGYTEIGENCIIGANSFIPQNKKIPPNSMVYGNPAKLIRPLTEEEINALQESADAHRDLAKVYSKDLKDL</sequence>
<dbReference type="RefSeq" id="WP_039205707.1">
    <property type="nucleotide sequence ID" value="NZ_JSCE01000009.1"/>
</dbReference>
<dbReference type="STRING" id="82374.NZ47_00575"/>
<dbReference type="InterPro" id="IPR047324">
    <property type="entry name" value="LbH_gamma_CA-like"/>
</dbReference>
<dbReference type="PANTHER" id="PTHR13061:SF29">
    <property type="entry name" value="GAMMA CARBONIC ANHYDRASE-LIKE 1, MITOCHONDRIAL-RELATED"/>
    <property type="match status" value="1"/>
</dbReference>
<dbReference type="eggNOG" id="COG0663">
    <property type="taxonomic scope" value="Bacteria"/>
</dbReference>
<dbReference type="CDD" id="cd04645">
    <property type="entry name" value="LbH_gamma_CA_like"/>
    <property type="match status" value="1"/>
</dbReference>
<dbReference type="Pfam" id="PF14602">
    <property type="entry name" value="Hexapep_2"/>
    <property type="match status" value="1"/>
</dbReference>
<dbReference type="Pfam" id="PF00132">
    <property type="entry name" value="Hexapep"/>
    <property type="match status" value="2"/>
</dbReference>
<keyword evidence="2" id="KW-1185">Reference proteome</keyword>
<organism evidence="1 2">
    <name type="scientific">Anaerovibrio lipolyticus</name>
    <dbReference type="NCBI Taxonomy" id="82374"/>
    <lineage>
        <taxon>Bacteria</taxon>
        <taxon>Bacillati</taxon>
        <taxon>Bacillota</taxon>
        <taxon>Negativicutes</taxon>
        <taxon>Selenomonadales</taxon>
        <taxon>Selenomonadaceae</taxon>
        <taxon>Anaerovibrio</taxon>
    </lineage>
</organism>
<dbReference type="InterPro" id="IPR001451">
    <property type="entry name" value="Hexapep"/>
</dbReference>
<dbReference type="AlphaFoldDB" id="A0A0B2K549"/>
<dbReference type="Proteomes" id="UP000030993">
    <property type="component" value="Unassembled WGS sequence"/>
</dbReference>
<keyword evidence="1" id="KW-0808">Transferase</keyword>
<evidence type="ECO:0000313" key="2">
    <source>
        <dbReference type="Proteomes" id="UP000030993"/>
    </source>
</evidence>
<dbReference type="SUPFAM" id="SSF51161">
    <property type="entry name" value="Trimeric LpxA-like enzymes"/>
    <property type="match status" value="1"/>
</dbReference>
<dbReference type="GO" id="GO:0016740">
    <property type="term" value="F:transferase activity"/>
    <property type="evidence" value="ECO:0007669"/>
    <property type="project" value="UniProtKB-KW"/>
</dbReference>
<comment type="caution">
    <text evidence="1">The sequence shown here is derived from an EMBL/GenBank/DDBJ whole genome shotgun (WGS) entry which is preliminary data.</text>
</comment>
<dbReference type="EMBL" id="JSCE01000009">
    <property type="protein sequence ID" value="KHM53162.1"/>
    <property type="molecule type" value="Genomic_DNA"/>
</dbReference>
<proteinExistence type="predicted"/>